<proteinExistence type="predicted"/>
<dbReference type="Pfam" id="PF09722">
    <property type="entry name" value="Xre_MbcA_ParS_C"/>
    <property type="match status" value="1"/>
</dbReference>
<organism evidence="2 3">
    <name type="scientific">Methylotenera oryzisoli</name>
    <dbReference type="NCBI Taxonomy" id="2080758"/>
    <lineage>
        <taxon>Bacteria</taxon>
        <taxon>Pseudomonadati</taxon>
        <taxon>Pseudomonadota</taxon>
        <taxon>Betaproteobacteria</taxon>
        <taxon>Nitrosomonadales</taxon>
        <taxon>Methylophilaceae</taxon>
        <taxon>Methylotenera</taxon>
    </lineage>
</organism>
<gene>
    <name evidence="2" type="ORF">C3Y98_07470</name>
</gene>
<sequence>MTKKSELELRIDELQILAIETFGTKTMADAWLHKENFALGATPISMAESESSLEEVKKVLSAISYGGVV</sequence>
<reference evidence="2 3" key="1">
    <citation type="submission" date="2018-02" db="EMBL/GenBank/DDBJ databases">
        <title>A novel lanthanide dependent methylotroph, Methylotenera sp. La3113.</title>
        <authorList>
            <person name="Lv H."/>
            <person name="Tani A."/>
        </authorList>
    </citation>
    <scope>NUCLEOTIDE SEQUENCE [LARGE SCALE GENOMIC DNA]</scope>
    <source>
        <strain evidence="2 3">La3113</strain>
    </source>
</reference>
<dbReference type="InterPro" id="IPR024467">
    <property type="entry name" value="Xre/MbcA/ParS-like_toxin-bd"/>
</dbReference>
<dbReference type="RefSeq" id="WP_135277794.1">
    <property type="nucleotide sequence ID" value="NZ_PQVH01000009.1"/>
</dbReference>
<feature type="domain" description="Antitoxin Xre/MbcA/ParS-like toxin-binding" evidence="1">
    <location>
        <begin position="18"/>
        <end position="66"/>
    </location>
</feature>
<keyword evidence="3" id="KW-1185">Reference proteome</keyword>
<dbReference type="OrthoDB" id="8537456at2"/>
<accession>A0A4Y9VR02</accession>
<evidence type="ECO:0000259" key="1">
    <source>
        <dbReference type="Pfam" id="PF09722"/>
    </source>
</evidence>
<evidence type="ECO:0000313" key="3">
    <source>
        <dbReference type="Proteomes" id="UP000297706"/>
    </source>
</evidence>
<comment type="caution">
    <text evidence="2">The sequence shown here is derived from an EMBL/GenBank/DDBJ whole genome shotgun (WGS) entry which is preliminary data.</text>
</comment>
<evidence type="ECO:0000313" key="2">
    <source>
        <dbReference type="EMBL" id="TFW71106.1"/>
    </source>
</evidence>
<name>A0A4Y9VR02_9PROT</name>
<dbReference type="Proteomes" id="UP000297706">
    <property type="component" value="Unassembled WGS sequence"/>
</dbReference>
<dbReference type="AlphaFoldDB" id="A0A4Y9VR02"/>
<protein>
    <recommendedName>
        <fullName evidence="1">Antitoxin Xre/MbcA/ParS-like toxin-binding domain-containing protein</fullName>
    </recommendedName>
</protein>
<dbReference type="EMBL" id="PQVH01000009">
    <property type="protein sequence ID" value="TFW71106.1"/>
    <property type="molecule type" value="Genomic_DNA"/>
</dbReference>